<gene>
    <name evidence="1" type="ORF">KP509_06G023600</name>
</gene>
<organism evidence="1 2">
    <name type="scientific">Ceratopteris richardii</name>
    <name type="common">Triangle waterfern</name>
    <dbReference type="NCBI Taxonomy" id="49495"/>
    <lineage>
        <taxon>Eukaryota</taxon>
        <taxon>Viridiplantae</taxon>
        <taxon>Streptophyta</taxon>
        <taxon>Embryophyta</taxon>
        <taxon>Tracheophyta</taxon>
        <taxon>Polypodiopsida</taxon>
        <taxon>Polypodiidae</taxon>
        <taxon>Polypodiales</taxon>
        <taxon>Pteridineae</taxon>
        <taxon>Pteridaceae</taxon>
        <taxon>Parkerioideae</taxon>
        <taxon>Ceratopteris</taxon>
    </lineage>
</organism>
<name>A0A8T2UL81_CERRI</name>
<comment type="caution">
    <text evidence="1">The sequence shown here is derived from an EMBL/GenBank/DDBJ whole genome shotgun (WGS) entry which is preliminary data.</text>
</comment>
<accession>A0A8T2UL81</accession>
<sequence length="66" mass="7662">MELFLNDLQTTAFQITARSGAWKALTWRSPLLGLRRLAFTSLRMYMPKSLYRCLQMAIKCGHQGRL</sequence>
<evidence type="ECO:0000313" key="1">
    <source>
        <dbReference type="EMBL" id="KAH7434573.1"/>
    </source>
</evidence>
<proteinExistence type="predicted"/>
<evidence type="ECO:0000313" key="2">
    <source>
        <dbReference type="Proteomes" id="UP000825935"/>
    </source>
</evidence>
<reference evidence="1" key="1">
    <citation type="submission" date="2021-08" db="EMBL/GenBank/DDBJ databases">
        <title>WGS assembly of Ceratopteris richardii.</title>
        <authorList>
            <person name="Marchant D.B."/>
            <person name="Chen G."/>
            <person name="Jenkins J."/>
            <person name="Shu S."/>
            <person name="Leebens-Mack J."/>
            <person name="Grimwood J."/>
            <person name="Schmutz J."/>
            <person name="Soltis P."/>
            <person name="Soltis D."/>
            <person name="Chen Z.-H."/>
        </authorList>
    </citation>
    <scope>NUCLEOTIDE SEQUENCE</scope>
    <source>
        <strain evidence="1">Whitten #5841</strain>
        <tissue evidence="1">Leaf</tissue>
    </source>
</reference>
<dbReference type="Proteomes" id="UP000825935">
    <property type="component" value="Chromosome 6"/>
</dbReference>
<protein>
    <submittedName>
        <fullName evidence="1">Uncharacterized protein</fullName>
    </submittedName>
</protein>
<dbReference type="EMBL" id="CM035411">
    <property type="protein sequence ID" value="KAH7434573.1"/>
    <property type="molecule type" value="Genomic_DNA"/>
</dbReference>
<dbReference type="AlphaFoldDB" id="A0A8T2UL81"/>
<keyword evidence="2" id="KW-1185">Reference proteome</keyword>